<evidence type="ECO:0000313" key="6">
    <source>
        <dbReference type="EMBL" id="MUN38217.1"/>
    </source>
</evidence>
<dbReference type="PROSITE" id="PS50977">
    <property type="entry name" value="HTH_TETR_2"/>
    <property type="match status" value="1"/>
</dbReference>
<sequence>MPDVKHFDPDRVLDEVVELFWRRGASSTGVGEVVAVTGLSRSSLYSTFGGKQELYLAALRRYVDRRSRPVLDALASDGRGLPVIAEFFDRLVQARCAGPQARWGCMVSNAHADTVVDADVRQILDDHHERLRSSMRSALESARSRGQLRPGLHVGSTAEALALLAYGVNLRSRAGAPAADLRATVTALLETLSAEIPAKEK</sequence>
<dbReference type="GO" id="GO:0003677">
    <property type="term" value="F:DNA binding"/>
    <property type="evidence" value="ECO:0007669"/>
    <property type="project" value="UniProtKB-UniRule"/>
</dbReference>
<evidence type="ECO:0000256" key="1">
    <source>
        <dbReference type="ARBA" id="ARBA00023015"/>
    </source>
</evidence>
<dbReference type="Pfam" id="PF16925">
    <property type="entry name" value="TetR_C_13"/>
    <property type="match status" value="1"/>
</dbReference>
<protein>
    <submittedName>
        <fullName evidence="6">TetR family transcriptional regulator</fullName>
    </submittedName>
</protein>
<evidence type="ECO:0000256" key="3">
    <source>
        <dbReference type="ARBA" id="ARBA00023163"/>
    </source>
</evidence>
<dbReference type="PANTHER" id="PTHR47506:SF1">
    <property type="entry name" value="HTH-TYPE TRANSCRIPTIONAL REGULATOR YJDC"/>
    <property type="match status" value="1"/>
</dbReference>
<dbReference type="EMBL" id="WOFH01000005">
    <property type="protein sequence ID" value="MUN38217.1"/>
    <property type="molecule type" value="Genomic_DNA"/>
</dbReference>
<keyword evidence="7" id="KW-1185">Reference proteome</keyword>
<dbReference type="InterPro" id="IPR009057">
    <property type="entry name" value="Homeodomain-like_sf"/>
</dbReference>
<dbReference type="InterPro" id="IPR011075">
    <property type="entry name" value="TetR_C"/>
</dbReference>
<dbReference type="SUPFAM" id="SSF46689">
    <property type="entry name" value="Homeodomain-like"/>
    <property type="match status" value="1"/>
</dbReference>
<comment type="caution">
    <text evidence="6">The sequence shown here is derived from an EMBL/GenBank/DDBJ whole genome shotgun (WGS) entry which is preliminary data.</text>
</comment>
<evidence type="ECO:0000256" key="4">
    <source>
        <dbReference type="PROSITE-ProRule" id="PRU00335"/>
    </source>
</evidence>
<dbReference type="InterPro" id="IPR001647">
    <property type="entry name" value="HTH_TetR"/>
</dbReference>
<dbReference type="SUPFAM" id="SSF48498">
    <property type="entry name" value="Tetracyclin repressor-like, C-terminal domain"/>
    <property type="match status" value="1"/>
</dbReference>
<keyword evidence="2 4" id="KW-0238">DNA-binding</keyword>
<gene>
    <name evidence="6" type="ORF">GNZ18_16620</name>
</gene>
<feature type="domain" description="HTH tetR-type" evidence="5">
    <location>
        <begin position="6"/>
        <end position="66"/>
    </location>
</feature>
<accession>A0A7K1L1H4</accession>
<organism evidence="6 7">
    <name type="scientific">Actinomadura litoris</name>
    <dbReference type="NCBI Taxonomy" id="2678616"/>
    <lineage>
        <taxon>Bacteria</taxon>
        <taxon>Bacillati</taxon>
        <taxon>Actinomycetota</taxon>
        <taxon>Actinomycetes</taxon>
        <taxon>Streptosporangiales</taxon>
        <taxon>Thermomonosporaceae</taxon>
        <taxon>Actinomadura</taxon>
    </lineage>
</organism>
<dbReference type="AlphaFoldDB" id="A0A7K1L1H4"/>
<feature type="DNA-binding region" description="H-T-H motif" evidence="4">
    <location>
        <begin position="29"/>
        <end position="48"/>
    </location>
</feature>
<evidence type="ECO:0000313" key="7">
    <source>
        <dbReference type="Proteomes" id="UP000432015"/>
    </source>
</evidence>
<dbReference type="PANTHER" id="PTHR47506">
    <property type="entry name" value="TRANSCRIPTIONAL REGULATORY PROTEIN"/>
    <property type="match status" value="1"/>
</dbReference>
<dbReference type="Gene3D" id="1.10.357.10">
    <property type="entry name" value="Tetracycline Repressor, domain 2"/>
    <property type="match status" value="1"/>
</dbReference>
<dbReference type="RefSeq" id="WP_156217353.1">
    <property type="nucleotide sequence ID" value="NZ_WOFH01000005.1"/>
</dbReference>
<evidence type="ECO:0000259" key="5">
    <source>
        <dbReference type="PROSITE" id="PS50977"/>
    </source>
</evidence>
<dbReference type="Proteomes" id="UP000432015">
    <property type="component" value="Unassembled WGS sequence"/>
</dbReference>
<dbReference type="Pfam" id="PF00440">
    <property type="entry name" value="TetR_N"/>
    <property type="match status" value="1"/>
</dbReference>
<evidence type="ECO:0000256" key="2">
    <source>
        <dbReference type="ARBA" id="ARBA00023125"/>
    </source>
</evidence>
<keyword evidence="3" id="KW-0804">Transcription</keyword>
<name>A0A7K1L1H4_9ACTN</name>
<dbReference type="InterPro" id="IPR036271">
    <property type="entry name" value="Tet_transcr_reg_TetR-rel_C_sf"/>
</dbReference>
<dbReference type="Gene3D" id="1.10.10.60">
    <property type="entry name" value="Homeodomain-like"/>
    <property type="match status" value="1"/>
</dbReference>
<proteinExistence type="predicted"/>
<reference evidence="6 7" key="1">
    <citation type="submission" date="2019-11" db="EMBL/GenBank/DDBJ databases">
        <authorList>
            <person name="Cao P."/>
        </authorList>
    </citation>
    <scope>NUCLEOTIDE SEQUENCE [LARGE SCALE GENOMIC DNA]</scope>
    <source>
        <strain evidence="6 7">NEAU-AAG5</strain>
    </source>
</reference>
<keyword evidence="1" id="KW-0805">Transcription regulation</keyword>